<protein>
    <submittedName>
        <fullName evidence="1">Lipocalin</fullName>
    </submittedName>
</protein>
<proteinExistence type="predicted"/>
<dbReference type="AlphaFoldDB" id="A0A224YN63"/>
<accession>A0A224YN63</accession>
<name>A0A224YN63_9ACAR</name>
<reference evidence="1" key="1">
    <citation type="journal article" date="2017" name="Parasit. Vectors">
        <title>Sialotranscriptomics of Rhipicephalus zambeziensis reveals intricate expression profiles of secretory proteins and suggests tight temporal transcriptional regulation during blood-feeding.</title>
        <authorList>
            <person name="de Castro M.H."/>
            <person name="de Klerk D."/>
            <person name="Pienaar R."/>
            <person name="Rees D.J.G."/>
            <person name="Mans B.J."/>
        </authorList>
    </citation>
    <scope>NUCLEOTIDE SEQUENCE</scope>
    <source>
        <tissue evidence="1">Salivary glands</tissue>
    </source>
</reference>
<sequence>MHETSETCPYYVRDFLNHTFYVFNLTTEERCEPKITRYSADLGNDTENTPYMNIHNWTGTSNLKKELRYYNSREKCAIFAYKESGPTQYELHIWSVKFLIWNGSKVFHGCFSVYQAYISQLSHLRYECIHGCS</sequence>
<evidence type="ECO:0000313" key="1">
    <source>
        <dbReference type="EMBL" id="MAA15302.1"/>
    </source>
</evidence>
<organism evidence="1">
    <name type="scientific">Rhipicephalus zambeziensis</name>
    <dbReference type="NCBI Taxonomy" id="60191"/>
    <lineage>
        <taxon>Eukaryota</taxon>
        <taxon>Metazoa</taxon>
        <taxon>Ecdysozoa</taxon>
        <taxon>Arthropoda</taxon>
        <taxon>Chelicerata</taxon>
        <taxon>Arachnida</taxon>
        <taxon>Acari</taxon>
        <taxon>Parasitiformes</taxon>
        <taxon>Ixodida</taxon>
        <taxon>Ixodoidea</taxon>
        <taxon>Ixodidae</taxon>
        <taxon>Rhipicephalinae</taxon>
        <taxon>Rhipicephalus</taxon>
        <taxon>Rhipicephalus</taxon>
    </lineage>
</organism>
<dbReference type="EMBL" id="GFPF01004156">
    <property type="protein sequence ID" value="MAA15302.1"/>
    <property type="molecule type" value="Transcribed_RNA"/>
</dbReference>